<organism evidence="1 2">
    <name type="scientific">Pseudomonas phage vB_PaeM_PA5oct</name>
    <dbReference type="NCBI Taxonomy" id="2163605"/>
    <lineage>
        <taxon>Viruses</taxon>
        <taxon>Duplodnaviria</taxon>
        <taxon>Heunggongvirae</taxon>
        <taxon>Uroviricota</taxon>
        <taxon>Caudoviricetes</taxon>
        <taxon>Arenbergviridae</taxon>
        <taxon>Wroclawvirus</taxon>
        <taxon>Wroclawvirus PA5oct</taxon>
    </lineage>
</organism>
<dbReference type="EMBL" id="MK797984">
    <property type="protein sequence ID" value="QCG76232.1"/>
    <property type="molecule type" value="Genomic_DNA"/>
</dbReference>
<keyword evidence="2" id="KW-1185">Reference proteome</keyword>
<gene>
    <name evidence="1" type="ORF">EST35_0351</name>
</gene>
<sequence length="319" mass="37092">MKKSVSQMLSQIDWNSVERNDIEYILESSIRYDIPLAHSSDAHHALSSFFNNDSLSTSLYAFKNSTQFDGLCRALHEFLIKDISILFNEKIINEFKSKFNSKPIVNNVAARYSDCIPLMLCLNKIDVSDLHNLKTYKNYDKLYASVIDKHIKRLCSMANLVFTYNTFSYYYHLPPAFKHTVSDFNKSNKLCPKYALDTVNDLKQIFTLDTIKNDIIKNRYISKSDVYNVVNFFEINENDISDELSSKEFVHGTPFTGANLVAFAKKYTTTFKPIVPKHLEKLTKTSWSEMFKMYPELKNNEEYFMYILSTGKGKRKTNE</sequence>
<evidence type="ECO:0000313" key="1">
    <source>
        <dbReference type="EMBL" id="QCG76232.1"/>
    </source>
</evidence>
<protein>
    <submittedName>
        <fullName evidence="1">Structural protein</fullName>
    </submittedName>
</protein>
<proteinExistence type="predicted"/>
<reference evidence="2" key="1">
    <citation type="journal article" date="2020" name="bioRxiv">
        <title>Integrative omics analysis of Pseudomonas aeruginosa virus PA5oct highlights the molecular complexity of jumbo phages.</title>
        <authorList>
            <person name="Lood C."/>
            <person name="Danis-Wlodarczyk K."/>
            <person name="Blasdel B.G."/>
            <person name="Jang H.B."/>
            <person name="Vandenheuvel D."/>
            <person name="Briers Y."/>
            <person name="Noben J.-P."/>
            <person name="van Noort V."/>
            <person name="Drulis-Kawa Z."/>
            <person name="Lavigne R."/>
        </authorList>
    </citation>
    <scope>NUCLEOTIDE SEQUENCE [LARGE SCALE GENOMIC DNA]</scope>
</reference>
<evidence type="ECO:0000313" key="2">
    <source>
        <dbReference type="Proteomes" id="UP000316733"/>
    </source>
</evidence>
<name>A0A4Y5JW62_9CAUD</name>
<dbReference type="Proteomes" id="UP000316733">
    <property type="component" value="Segment"/>
</dbReference>
<accession>A0A4Y5JW62</accession>